<name>A0AAD9QYH6_ACRCE</name>
<gene>
    <name evidence="3" type="ORF">P5673_005629</name>
</gene>
<comment type="caution">
    <text evidence="3">The sequence shown here is derived from an EMBL/GenBank/DDBJ whole genome shotgun (WGS) entry which is preliminary data.</text>
</comment>
<dbReference type="AlphaFoldDB" id="A0AAD9QYH6"/>
<dbReference type="InterPro" id="IPR003609">
    <property type="entry name" value="Pan_app"/>
</dbReference>
<dbReference type="PROSITE" id="PS50948">
    <property type="entry name" value="PAN"/>
    <property type="match status" value="1"/>
</dbReference>
<organism evidence="3 4">
    <name type="scientific">Acropora cervicornis</name>
    <name type="common">Staghorn coral</name>
    <dbReference type="NCBI Taxonomy" id="6130"/>
    <lineage>
        <taxon>Eukaryota</taxon>
        <taxon>Metazoa</taxon>
        <taxon>Cnidaria</taxon>
        <taxon>Anthozoa</taxon>
        <taxon>Hexacorallia</taxon>
        <taxon>Scleractinia</taxon>
        <taxon>Astrocoeniina</taxon>
        <taxon>Acroporidae</taxon>
        <taxon>Acropora</taxon>
    </lineage>
</organism>
<feature type="chain" id="PRO_5041926914" description="Apple domain-containing protein" evidence="1">
    <location>
        <begin position="24"/>
        <end position="254"/>
    </location>
</feature>
<dbReference type="SUPFAM" id="SSF57414">
    <property type="entry name" value="Hairpin loop containing domain-like"/>
    <property type="match status" value="1"/>
</dbReference>
<sequence length="254" mass="28718">MARLFCLWIVTTIAVVCIWCSAGLTFQDSKLPGFVIKTFKSTDWLHCLEECNNNDDCVSYNYNRLGSNCELKNFGPKIRCHANEDLVAFHGWIHHTLDPSKYVKKTEGSRFSSMEGNLTAIFDCDRCELFADGTSLGEKTTNGDSVAKFFIPSNTQVIAITVKRINGRRAFIGSFSNDIVTDESWKCSNEGKSPGFNDTTWTFPGFRDTHWSYASSLRGQNKNSRLPLGISQKAKWIWNDGNENEVYCRVKLSD</sequence>
<keyword evidence="1" id="KW-0732">Signal</keyword>
<dbReference type="Gene3D" id="3.50.4.10">
    <property type="entry name" value="Hepatocyte Growth Factor"/>
    <property type="match status" value="1"/>
</dbReference>
<accession>A0AAD9QYH6</accession>
<proteinExistence type="predicted"/>
<feature type="signal peptide" evidence="1">
    <location>
        <begin position="1"/>
        <end position="23"/>
    </location>
</feature>
<reference evidence="3" key="2">
    <citation type="journal article" date="2023" name="Science">
        <title>Genomic signatures of disease resistance in endangered staghorn corals.</title>
        <authorList>
            <person name="Vollmer S.V."/>
            <person name="Selwyn J.D."/>
            <person name="Despard B.A."/>
            <person name="Roesel C.L."/>
        </authorList>
    </citation>
    <scope>NUCLEOTIDE SEQUENCE</scope>
    <source>
        <strain evidence="3">K2</strain>
    </source>
</reference>
<reference evidence="3" key="1">
    <citation type="journal article" date="2023" name="G3 (Bethesda)">
        <title>Whole genome assembly and annotation of the endangered Caribbean coral Acropora cervicornis.</title>
        <authorList>
            <person name="Selwyn J.D."/>
            <person name="Vollmer S.V."/>
        </authorList>
    </citation>
    <scope>NUCLEOTIDE SEQUENCE</scope>
    <source>
        <strain evidence="3">K2</strain>
    </source>
</reference>
<evidence type="ECO:0000256" key="1">
    <source>
        <dbReference type="SAM" id="SignalP"/>
    </source>
</evidence>
<dbReference type="Proteomes" id="UP001249851">
    <property type="component" value="Unassembled WGS sequence"/>
</dbReference>
<evidence type="ECO:0000313" key="3">
    <source>
        <dbReference type="EMBL" id="KAK2569786.1"/>
    </source>
</evidence>
<protein>
    <recommendedName>
        <fullName evidence="2">Apple domain-containing protein</fullName>
    </recommendedName>
</protein>
<dbReference type="Gene3D" id="2.60.120.260">
    <property type="entry name" value="Galactose-binding domain-like"/>
    <property type="match status" value="1"/>
</dbReference>
<dbReference type="Pfam" id="PF00024">
    <property type="entry name" value="PAN_1"/>
    <property type="match status" value="1"/>
</dbReference>
<feature type="domain" description="Apple" evidence="2">
    <location>
        <begin position="20"/>
        <end position="80"/>
    </location>
</feature>
<evidence type="ECO:0000259" key="2">
    <source>
        <dbReference type="PROSITE" id="PS50948"/>
    </source>
</evidence>
<evidence type="ECO:0000313" key="4">
    <source>
        <dbReference type="Proteomes" id="UP001249851"/>
    </source>
</evidence>
<dbReference type="EMBL" id="JARQWQ010000009">
    <property type="protein sequence ID" value="KAK2569786.1"/>
    <property type="molecule type" value="Genomic_DNA"/>
</dbReference>
<keyword evidence="4" id="KW-1185">Reference proteome</keyword>